<accession>A0A9W7CKP4</accession>
<evidence type="ECO:0000256" key="1">
    <source>
        <dbReference type="ARBA" id="ARBA00005773"/>
    </source>
</evidence>
<keyword evidence="3" id="KW-1133">Transmembrane helix</keyword>
<dbReference type="GO" id="GO:0005886">
    <property type="term" value="C:plasma membrane"/>
    <property type="evidence" value="ECO:0007669"/>
    <property type="project" value="TreeGrafter"/>
</dbReference>
<feature type="transmembrane region" description="Helical" evidence="3">
    <location>
        <begin position="56"/>
        <end position="75"/>
    </location>
</feature>
<feature type="transmembrane region" description="Helical" evidence="3">
    <location>
        <begin position="87"/>
        <end position="105"/>
    </location>
</feature>
<feature type="transmembrane region" description="Helical" evidence="3">
    <location>
        <begin position="111"/>
        <end position="130"/>
    </location>
</feature>
<comment type="caution">
    <text evidence="4">The sequence shown here is derived from an EMBL/GenBank/DDBJ whole genome shotgun (WGS) entry which is preliminary data.</text>
</comment>
<evidence type="ECO:0000313" key="5">
    <source>
        <dbReference type="Proteomes" id="UP001165082"/>
    </source>
</evidence>
<feature type="transmembrane region" description="Helical" evidence="3">
    <location>
        <begin position="350"/>
        <end position="371"/>
    </location>
</feature>
<dbReference type="PANTHER" id="PTHR10686:SF18">
    <property type="entry name" value="IP11787P-RELATED"/>
    <property type="match status" value="1"/>
</dbReference>
<protein>
    <submittedName>
        <fullName evidence="4">Uncharacterized protein</fullName>
    </submittedName>
</protein>
<dbReference type="EMBL" id="BRXZ01000255">
    <property type="protein sequence ID" value="GMI08242.1"/>
    <property type="molecule type" value="Genomic_DNA"/>
</dbReference>
<feature type="transmembrane region" description="Helical" evidence="3">
    <location>
        <begin position="314"/>
        <end position="338"/>
    </location>
</feature>
<comment type="similarity">
    <text evidence="1">Belongs to the reduced folate carrier (RFC) transporter (TC 2.A.48) family.</text>
</comment>
<dbReference type="PANTHER" id="PTHR10686">
    <property type="entry name" value="FOLATE TRANSPORTER"/>
    <property type="match status" value="1"/>
</dbReference>
<dbReference type="InterPro" id="IPR002666">
    <property type="entry name" value="Folate_carrier"/>
</dbReference>
<organism evidence="4 5">
    <name type="scientific">Triparma retinervis</name>
    <dbReference type="NCBI Taxonomy" id="2557542"/>
    <lineage>
        <taxon>Eukaryota</taxon>
        <taxon>Sar</taxon>
        <taxon>Stramenopiles</taxon>
        <taxon>Ochrophyta</taxon>
        <taxon>Bolidophyceae</taxon>
        <taxon>Parmales</taxon>
        <taxon>Triparmaceae</taxon>
        <taxon>Triparma</taxon>
    </lineage>
</organism>
<dbReference type="GO" id="GO:0090482">
    <property type="term" value="F:vitamin transmembrane transporter activity"/>
    <property type="evidence" value="ECO:0007669"/>
    <property type="project" value="InterPro"/>
</dbReference>
<keyword evidence="3" id="KW-0812">Transmembrane</keyword>
<evidence type="ECO:0000256" key="3">
    <source>
        <dbReference type="SAM" id="Phobius"/>
    </source>
</evidence>
<evidence type="ECO:0000313" key="4">
    <source>
        <dbReference type="EMBL" id="GMI08242.1"/>
    </source>
</evidence>
<keyword evidence="3" id="KW-0472">Membrane</keyword>
<keyword evidence="5" id="KW-1185">Reference proteome</keyword>
<dbReference type="SUPFAM" id="SSF103473">
    <property type="entry name" value="MFS general substrate transporter"/>
    <property type="match status" value="1"/>
</dbReference>
<feature type="transmembrane region" description="Helical" evidence="3">
    <location>
        <begin position="228"/>
        <end position="251"/>
    </location>
</feature>
<evidence type="ECO:0000256" key="2">
    <source>
        <dbReference type="SAM" id="MobiDB-lite"/>
    </source>
</evidence>
<gene>
    <name evidence="4" type="ORF">TrRE_jg2859</name>
</gene>
<dbReference type="Pfam" id="PF01770">
    <property type="entry name" value="Folate_carrier"/>
    <property type="match status" value="1"/>
</dbReference>
<name>A0A9W7CKP4_9STRA</name>
<proteinExistence type="inferred from homology"/>
<dbReference type="OrthoDB" id="10394070at2759"/>
<dbReference type="InterPro" id="IPR036259">
    <property type="entry name" value="MFS_trans_sf"/>
</dbReference>
<feature type="transmembrane region" description="Helical" evidence="3">
    <location>
        <begin position="383"/>
        <end position="405"/>
    </location>
</feature>
<feature type="transmembrane region" description="Helical" evidence="3">
    <location>
        <begin position="177"/>
        <end position="196"/>
    </location>
</feature>
<reference evidence="4" key="1">
    <citation type="submission" date="2022-07" db="EMBL/GenBank/DDBJ databases">
        <title>Genome analysis of Parmales, a sister group of diatoms, reveals the evolutionary specialization of diatoms from phago-mixotrophs to photoautotrophs.</title>
        <authorList>
            <person name="Ban H."/>
            <person name="Sato S."/>
            <person name="Yoshikawa S."/>
            <person name="Kazumasa Y."/>
            <person name="Nakamura Y."/>
            <person name="Ichinomiya M."/>
            <person name="Saitoh K."/>
            <person name="Sato N."/>
            <person name="Blanc-Mathieu R."/>
            <person name="Endo H."/>
            <person name="Kuwata A."/>
            <person name="Ogata H."/>
        </authorList>
    </citation>
    <scope>NUCLEOTIDE SEQUENCE</scope>
</reference>
<dbReference type="Proteomes" id="UP001165082">
    <property type="component" value="Unassembled WGS sequence"/>
</dbReference>
<dbReference type="AlphaFoldDB" id="A0A9W7CKP4"/>
<feature type="transmembrane region" description="Helical" evidence="3">
    <location>
        <begin position="263"/>
        <end position="283"/>
    </location>
</feature>
<sequence length="453" mass="48163">MSSSKHNIDRPSGPHSAAPFFVLTFLLNFVPSQPYLTTFLKTGEHSFSDATLNASVWPISTYAMLFFSLPCGVLASSFPSFTLLSGVLARVMLYILLLGFKSVFSVQAVEVLYGLFVVVDGLVLVSSACLGAPESSYAHIAAGITGFREVALVLSSLCGQIYYETLMGSDDGSLKNLFFVSLFSSILGLLWFAFGIRIPATSSHKEYAPTLVSQISSLSTLYSRRRSLYLLTFVLCLSYASYLTAADYNFMLLTTYTSSNLGLVATSLSIFGALGAFLAGLYYNRFGCGMGEIVFLEIFSILGFSYLGLVGSSYYLVVISVVLPWAVYQTARTLLTVLISTTVGEASCSLLPGVLGVGTMLGLLVASAVQFTVSLIGGRTEDYFVACMILELLVVVTIVVSTSLVKGGCVSLDYAAGSGHDDDSDGSDEGLLERGEGGKVGEWTGLGVPANGT</sequence>
<feature type="region of interest" description="Disordered" evidence="2">
    <location>
        <begin position="418"/>
        <end position="453"/>
    </location>
</feature>